<organism evidence="1 2">
    <name type="scientific">Allacma fusca</name>
    <dbReference type="NCBI Taxonomy" id="39272"/>
    <lineage>
        <taxon>Eukaryota</taxon>
        <taxon>Metazoa</taxon>
        <taxon>Ecdysozoa</taxon>
        <taxon>Arthropoda</taxon>
        <taxon>Hexapoda</taxon>
        <taxon>Collembola</taxon>
        <taxon>Symphypleona</taxon>
        <taxon>Sminthuridae</taxon>
        <taxon>Allacma</taxon>
    </lineage>
</organism>
<feature type="non-terminal residue" evidence="1">
    <location>
        <position position="1"/>
    </location>
</feature>
<evidence type="ECO:0000313" key="2">
    <source>
        <dbReference type="Proteomes" id="UP000708208"/>
    </source>
</evidence>
<keyword evidence="2" id="KW-1185">Reference proteome</keyword>
<gene>
    <name evidence="1" type="ORF">AFUS01_LOCUS8444</name>
</gene>
<comment type="caution">
    <text evidence="1">The sequence shown here is derived from an EMBL/GenBank/DDBJ whole genome shotgun (WGS) entry which is preliminary data.</text>
</comment>
<dbReference type="AlphaFoldDB" id="A0A8J2NS12"/>
<sequence length="204" mass="24099">VLGCPNSFVIFVESNDEKEVDIFLIAETHCLKTFGQYSLRRLGETCGRHLEENNCGIRNSIFQRNQRRNCKAWCVRPVLNQNIKVVGRDNFDPYYSRYFLNGLSNLFFNRPTRRGVFLPQVDVSTEFDLSPDLIAYDPSFIDFKPPPKILPSDGYRTQFVCDFDYDPLTDTGNMYHEYCFYYLYTPKNNDMINLWRELIEFLQD</sequence>
<dbReference type="Proteomes" id="UP000708208">
    <property type="component" value="Unassembled WGS sequence"/>
</dbReference>
<reference evidence="1" key="1">
    <citation type="submission" date="2021-06" db="EMBL/GenBank/DDBJ databases">
        <authorList>
            <person name="Hodson N. C."/>
            <person name="Mongue J. A."/>
            <person name="Jaron S. K."/>
        </authorList>
    </citation>
    <scope>NUCLEOTIDE SEQUENCE</scope>
</reference>
<name>A0A8J2NS12_9HEXA</name>
<dbReference type="EMBL" id="CAJVCH010058765">
    <property type="protein sequence ID" value="CAG7719103.1"/>
    <property type="molecule type" value="Genomic_DNA"/>
</dbReference>
<accession>A0A8J2NS12</accession>
<proteinExistence type="predicted"/>
<protein>
    <submittedName>
        <fullName evidence="1">Uncharacterized protein</fullName>
    </submittedName>
</protein>
<evidence type="ECO:0000313" key="1">
    <source>
        <dbReference type="EMBL" id="CAG7719103.1"/>
    </source>
</evidence>